<keyword evidence="5" id="KW-0864">Zinc transport</keyword>
<keyword evidence="8 10" id="KW-0472">Membrane</keyword>
<keyword evidence="3" id="KW-0813">Transport</keyword>
<dbReference type="EMBL" id="CP000492">
    <property type="protein sequence ID" value="ABL64748.1"/>
    <property type="molecule type" value="Genomic_DNA"/>
</dbReference>
<dbReference type="OrthoDB" id="9809646at2"/>
<keyword evidence="5" id="KW-0862">Zinc</keyword>
<evidence type="ECO:0000256" key="2">
    <source>
        <dbReference type="ARBA" id="ARBA00008873"/>
    </source>
</evidence>
<dbReference type="RefSeq" id="WP_011744578.1">
    <property type="nucleotide sequence ID" value="NC_008639.1"/>
</dbReference>
<feature type="domain" description="Cation efflux protein transmembrane" evidence="11">
    <location>
        <begin position="30"/>
        <end position="212"/>
    </location>
</feature>
<reference evidence="13 14" key="1">
    <citation type="submission" date="2006-12" db="EMBL/GenBank/DDBJ databases">
        <title>Complete sequence of Chlorobium phaeobacteroides DSM 266.</title>
        <authorList>
            <consortium name="US DOE Joint Genome Institute"/>
            <person name="Copeland A."/>
            <person name="Lucas S."/>
            <person name="Lapidus A."/>
            <person name="Barry K."/>
            <person name="Detter J.C."/>
            <person name="Glavina del Rio T."/>
            <person name="Hammon N."/>
            <person name="Israni S."/>
            <person name="Pitluck S."/>
            <person name="Goltsman E."/>
            <person name="Schmutz J."/>
            <person name="Larimer F."/>
            <person name="Land M."/>
            <person name="Hauser L."/>
            <person name="Mikhailova N."/>
            <person name="Li T."/>
            <person name="Overmann J."/>
            <person name="Bryant D.A."/>
            <person name="Richardson P."/>
        </authorList>
    </citation>
    <scope>NUCLEOTIDE SEQUENCE [LARGE SCALE GENOMIC DNA]</scope>
    <source>
        <strain evidence="13 14">DSM 266</strain>
    </source>
</reference>
<comment type="similarity">
    <text evidence="2">Belongs to the cation diffusion facilitator (CDF) transporter (TC 2.A.4) family. SLC30A subfamily.</text>
</comment>
<dbReference type="PANTHER" id="PTHR11562:SF17">
    <property type="entry name" value="RE54080P-RELATED"/>
    <property type="match status" value="1"/>
</dbReference>
<dbReference type="Proteomes" id="UP000008701">
    <property type="component" value="Chromosome"/>
</dbReference>
<dbReference type="AlphaFoldDB" id="A1BEC1"/>
<evidence type="ECO:0000256" key="7">
    <source>
        <dbReference type="ARBA" id="ARBA00023065"/>
    </source>
</evidence>
<dbReference type="SUPFAM" id="SSF161111">
    <property type="entry name" value="Cation efflux protein transmembrane domain-like"/>
    <property type="match status" value="1"/>
</dbReference>
<dbReference type="PANTHER" id="PTHR11562">
    <property type="entry name" value="CATION EFFLUX PROTEIN/ ZINC TRANSPORTER"/>
    <property type="match status" value="1"/>
</dbReference>
<dbReference type="Gene3D" id="1.20.1510.10">
    <property type="entry name" value="Cation efflux protein transmembrane domain"/>
    <property type="match status" value="1"/>
</dbReference>
<comment type="subcellular location">
    <subcellularLocation>
        <location evidence="1">Membrane</location>
        <topology evidence="1">Multi-pass membrane protein</topology>
    </subcellularLocation>
</comment>
<evidence type="ECO:0000256" key="4">
    <source>
        <dbReference type="ARBA" id="ARBA00022692"/>
    </source>
</evidence>
<organism evidence="13 14">
    <name type="scientific">Chlorobium phaeobacteroides (strain DSM 266 / SMG 266 / 2430)</name>
    <dbReference type="NCBI Taxonomy" id="290317"/>
    <lineage>
        <taxon>Bacteria</taxon>
        <taxon>Pseudomonadati</taxon>
        <taxon>Chlorobiota</taxon>
        <taxon>Chlorobiia</taxon>
        <taxon>Chlorobiales</taxon>
        <taxon>Chlorobiaceae</taxon>
        <taxon>Chlorobium/Pelodictyon group</taxon>
        <taxon>Chlorobium</taxon>
    </lineage>
</organism>
<name>A1BEC1_CHLPD</name>
<sequence>MANNAVSAGDHHHHSDGHDHVHHHAAKNIKTAFFLNLGFTLVEIIGGFITGSTAILANAVHDLGDSFALGQAWYFERLSGEKSNARYSYGYKRFSLLGALISTVFLLGSSLFVLAGAVPRILHPHHPDAGGMILLAVIGVAVNGIAMARLSKESGMNARVVALHLLEDVLGWLTVLLVGIVLIFWNLPVLDPVLAVLITLYILRGVVKNLMAQIPVFLQAVPAELDLSAISAEIEAMSTVRAVHHAHIWSLDGSHNVFTVHLEVERMLDAEDYMQLKDRIKTLVKQHGIYHSTVEIEFPGEICRNMPDAGTG</sequence>
<evidence type="ECO:0000256" key="6">
    <source>
        <dbReference type="ARBA" id="ARBA00022989"/>
    </source>
</evidence>
<evidence type="ECO:0000259" key="12">
    <source>
        <dbReference type="Pfam" id="PF16916"/>
    </source>
</evidence>
<dbReference type="InterPro" id="IPR027470">
    <property type="entry name" value="Cation_efflux_CTD"/>
</dbReference>
<evidence type="ECO:0000256" key="3">
    <source>
        <dbReference type="ARBA" id="ARBA00022448"/>
    </source>
</evidence>
<gene>
    <name evidence="13" type="ordered locus">Cpha266_0693</name>
</gene>
<keyword evidence="7" id="KW-0406">Ion transport</keyword>
<evidence type="ECO:0000256" key="8">
    <source>
        <dbReference type="ARBA" id="ARBA00023136"/>
    </source>
</evidence>
<dbReference type="NCBIfam" id="TIGR01297">
    <property type="entry name" value="CDF"/>
    <property type="match status" value="1"/>
</dbReference>
<dbReference type="SUPFAM" id="SSF160240">
    <property type="entry name" value="Cation efflux protein cytoplasmic domain-like"/>
    <property type="match status" value="1"/>
</dbReference>
<dbReference type="HOGENOM" id="CLU_013430_0_0_10"/>
<evidence type="ECO:0000256" key="9">
    <source>
        <dbReference type="SAM" id="MobiDB-lite"/>
    </source>
</evidence>
<keyword evidence="14" id="KW-1185">Reference proteome</keyword>
<evidence type="ECO:0000256" key="10">
    <source>
        <dbReference type="SAM" id="Phobius"/>
    </source>
</evidence>
<dbReference type="GO" id="GO:0005886">
    <property type="term" value="C:plasma membrane"/>
    <property type="evidence" value="ECO:0007669"/>
    <property type="project" value="TreeGrafter"/>
</dbReference>
<dbReference type="KEGG" id="cph:Cpha266_0693"/>
<evidence type="ECO:0000259" key="11">
    <source>
        <dbReference type="Pfam" id="PF01545"/>
    </source>
</evidence>
<evidence type="ECO:0000256" key="5">
    <source>
        <dbReference type="ARBA" id="ARBA00022906"/>
    </source>
</evidence>
<feature type="domain" description="Cation efflux protein cytoplasmic" evidence="12">
    <location>
        <begin position="223"/>
        <end position="297"/>
    </location>
</feature>
<keyword evidence="4 10" id="KW-0812">Transmembrane</keyword>
<dbReference type="InterPro" id="IPR058533">
    <property type="entry name" value="Cation_efflux_TM"/>
</dbReference>
<feature type="transmembrane region" description="Helical" evidence="10">
    <location>
        <begin position="169"/>
        <end position="187"/>
    </location>
</feature>
<accession>A1BEC1</accession>
<dbReference type="Pfam" id="PF16916">
    <property type="entry name" value="ZT_dimer"/>
    <property type="match status" value="1"/>
</dbReference>
<dbReference type="Pfam" id="PF01545">
    <property type="entry name" value="Cation_efflux"/>
    <property type="match status" value="1"/>
</dbReference>
<feature type="transmembrane region" description="Helical" evidence="10">
    <location>
        <begin position="94"/>
        <end position="117"/>
    </location>
</feature>
<evidence type="ECO:0000313" key="13">
    <source>
        <dbReference type="EMBL" id="ABL64748.1"/>
    </source>
</evidence>
<evidence type="ECO:0000313" key="14">
    <source>
        <dbReference type="Proteomes" id="UP000008701"/>
    </source>
</evidence>
<dbReference type="InterPro" id="IPR027469">
    <property type="entry name" value="Cation_efflux_TMD_sf"/>
</dbReference>
<keyword evidence="6 10" id="KW-1133">Transmembrane helix</keyword>
<feature type="transmembrane region" description="Helical" evidence="10">
    <location>
        <begin position="129"/>
        <end position="148"/>
    </location>
</feature>
<dbReference type="eggNOG" id="COG1230">
    <property type="taxonomic scope" value="Bacteria"/>
</dbReference>
<dbReference type="InterPro" id="IPR036837">
    <property type="entry name" value="Cation_efflux_CTD_sf"/>
</dbReference>
<dbReference type="InterPro" id="IPR050681">
    <property type="entry name" value="CDF/SLC30A"/>
</dbReference>
<feature type="region of interest" description="Disordered" evidence="9">
    <location>
        <begin position="1"/>
        <end position="21"/>
    </location>
</feature>
<feature type="compositionally biased region" description="Basic residues" evidence="9">
    <location>
        <begin position="11"/>
        <end position="21"/>
    </location>
</feature>
<dbReference type="InterPro" id="IPR002524">
    <property type="entry name" value="Cation_efflux"/>
</dbReference>
<proteinExistence type="inferred from homology"/>
<protein>
    <submittedName>
        <fullName evidence="13">Cation diffusion facilitator family transporter</fullName>
    </submittedName>
</protein>
<dbReference type="GO" id="GO:0005385">
    <property type="term" value="F:zinc ion transmembrane transporter activity"/>
    <property type="evidence" value="ECO:0007669"/>
    <property type="project" value="TreeGrafter"/>
</dbReference>
<dbReference type="STRING" id="290317.Cpha266_0693"/>
<evidence type="ECO:0000256" key="1">
    <source>
        <dbReference type="ARBA" id="ARBA00004141"/>
    </source>
</evidence>